<gene>
    <name evidence="2" type="ORF">H0921_07055</name>
</gene>
<sequence>MRKHGLGAWLITLGLMSGSGIHAAPPERAEIEGREVDPMVQVFHLPEVIRGSYVAPLVVKKPVSESPSNGWDESWERFLWQMSMPLGPAWVDDSDWFERL</sequence>
<keyword evidence="1" id="KW-0732">Signal</keyword>
<reference evidence="2 3" key="1">
    <citation type="submission" date="2020-07" db="EMBL/GenBank/DDBJ databases">
        <title>Thermogemmata thermophila gen. nov., sp. nov., a novel moderate thermophilic planctomycete from a Kamchatka hot spring.</title>
        <authorList>
            <person name="Elcheninov A.G."/>
            <person name="Podosokorskaya O.A."/>
            <person name="Kovaleva O.L."/>
            <person name="Novikov A."/>
            <person name="Bonch-Osmolovskaya E.A."/>
            <person name="Toshchakov S.V."/>
            <person name="Kublanov I.V."/>
        </authorList>
    </citation>
    <scope>NUCLEOTIDE SEQUENCE [LARGE SCALE GENOMIC DNA]</scope>
    <source>
        <strain evidence="2 3">2918</strain>
    </source>
</reference>
<proteinExistence type="predicted"/>
<dbReference type="AlphaFoldDB" id="A0A7V8VDA4"/>
<dbReference type="RefSeq" id="WP_194537345.1">
    <property type="nucleotide sequence ID" value="NZ_JACEFB010000003.1"/>
</dbReference>
<evidence type="ECO:0000313" key="2">
    <source>
        <dbReference type="EMBL" id="MBA2225917.1"/>
    </source>
</evidence>
<dbReference type="Proteomes" id="UP000542342">
    <property type="component" value="Unassembled WGS sequence"/>
</dbReference>
<protein>
    <submittedName>
        <fullName evidence="2">Uncharacterized protein</fullName>
    </submittedName>
</protein>
<name>A0A7V8VDA4_9BACT</name>
<feature type="chain" id="PRO_5030803257" evidence="1">
    <location>
        <begin position="24"/>
        <end position="100"/>
    </location>
</feature>
<accession>A0A7V8VDA4</accession>
<organism evidence="2 3">
    <name type="scientific">Thermogemmata fonticola</name>
    <dbReference type="NCBI Taxonomy" id="2755323"/>
    <lineage>
        <taxon>Bacteria</taxon>
        <taxon>Pseudomonadati</taxon>
        <taxon>Planctomycetota</taxon>
        <taxon>Planctomycetia</taxon>
        <taxon>Gemmatales</taxon>
        <taxon>Gemmataceae</taxon>
        <taxon>Thermogemmata</taxon>
    </lineage>
</organism>
<evidence type="ECO:0000313" key="3">
    <source>
        <dbReference type="Proteomes" id="UP000542342"/>
    </source>
</evidence>
<evidence type="ECO:0000256" key="1">
    <source>
        <dbReference type="SAM" id="SignalP"/>
    </source>
</evidence>
<keyword evidence="3" id="KW-1185">Reference proteome</keyword>
<feature type="signal peptide" evidence="1">
    <location>
        <begin position="1"/>
        <end position="23"/>
    </location>
</feature>
<comment type="caution">
    <text evidence="2">The sequence shown here is derived from an EMBL/GenBank/DDBJ whole genome shotgun (WGS) entry which is preliminary data.</text>
</comment>
<dbReference type="EMBL" id="JACEFB010000003">
    <property type="protein sequence ID" value="MBA2225917.1"/>
    <property type="molecule type" value="Genomic_DNA"/>
</dbReference>